<name>A0AAD9DWM8_9TELE</name>
<feature type="repeat" description="TPR" evidence="5">
    <location>
        <begin position="244"/>
        <end position="277"/>
    </location>
</feature>
<keyword evidence="8" id="KW-1185">Reference proteome</keyword>
<dbReference type="PANTHER" id="PTHR45984">
    <property type="entry name" value="RNA (RNA) POLYMERASE II ASSOCIATED PROTEIN HOMOLOG"/>
    <property type="match status" value="1"/>
</dbReference>
<dbReference type="SMART" id="SM00028">
    <property type="entry name" value="TPR"/>
    <property type="match status" value="8"/>
</dbReference>
<evidence type="ECO:0000313" key="7">
    <source>
        <dbReference type="EMBL" id="KAK1795514.1"/>
    </source>
</evidence>
<dbReference type="PROSITE" id="PS50005">
    <property type="entry name" value="TPR"/>
    <property type="match status" value="1"/>
</dbReference>
<comment type="subcellular location">
    <subcellularLocation>
        <location evidence="1">Cytoplasm</location>
    </subcellularLocation>
</comment>
<keyword evidence="3" id="KW-0677">Repeat</keyword>
<gene>
    <name evidence="7" type="ORF">P4O66_010683</name>
</gene>
<dbReference type="SUPFAM" id="SSF48452">
    <property type="entry name" value="TPR-like"/>
    <property type="match status" value="3"/>
</dbReference>
<dbReference type="InterPro" id="IPR025986">
    <property type="entry name" value="RPAP3-like_C"/>
</dbReference>
<dbReference type="FunFam" id="1.25.40.10:FF:000221">
    <property type="entry name" value="Mitochondrial import receptor subunit TOM34"/>
    <property type="match status" value="1"/>
</dbReference>
<reference evidence="7" key="1">
    <citation type="submission" date="2023-03" db="EMBL/GenBank/DDBJ databases">
        <title>Electrophorus voltai genome.</title>
        <authorList>
            <person name="Bian C."/>
        </authorList>
    </citation>
    <scope>NUCLEOTIDE SEQUENCE</scope>
    <source>
        <strain evidence="7">CB-2022</strain>
        <tissue evidence="7">Muscle</tissue>
    </source>
</reference>
<sequence length="897" mass="101814">MSSEAVSCLLNQESAFTKKQEVPVEHLDYGYIEKCVDLKYLEKILKVLRSGKEGIYPHLIEFCEKHIEKLDPKSRTLRKQNAPATAASFSKDEWKQITDDIQMWETDIKVNEIDLRQPPLFSNSGNIPPVRGYNFSVQKASNARIQNNSKRSPLPQTYKDWDKFDVEKECAKIDESVTKNSFPAIVNHSLPNIKRIIDTTALTRQEKAVLAHREKDKGNDAFRASDYEEAVAFYTRSVSFLPTAAAYNNRAQAEIKLQRWHDAMSDCERVLHLEPENTKALLRRATVHKHLGNLLMAHDDLTVVMHLEPHNVTAQSLLRDVSKNIKVDMQDKPSKSTKLLIQEVEEEEYDEDEREIPDNDQTVVQEAVRGDMGWDRQKVQAEGVTETVKGEGLTSDTTAQQDGSNMTVPAWATAERNCVPGALPPVVAQLKSEGNQLFKIGQFVAALEKYTQAIKKFTEAGLSSPEDLCILYSNRAACYLKGGSSSDCIADCNRALELQPLNVKVLLRRAMAYECLEYYHKAYMDYRNALQINSRIPVAHNSINRITRFLAEMDGPDWRQKLPVIPLLSRRQAPPSAQLVTCTQGQTQEAARTAKESFTSMKKEGDELMKNGHYQEATVKYSKCLQIQADECAVYTSRALCFIKLERFAEAKQDCDSAIKLERSNKKAFYRRALAHRGLKDYVAYILDLQEVLHLNASVQGTECELAEVTVLQAEVMAMLREQHDIGFPIKPRKSVVITEVEWEDDEREATESSWEAGQRSSGQYMNLQPSSVYEFGQVLNAACSHKDTAACAQLLCSITPAKLPKYISTHLDAHTLSFIFQALDLFLLSSEPNLVYQILSHLHTTERFSVVLMLLDSDEKRQMIELFKHMCSVESELFSQSDIQSLENKYICMKQY</sequence>
<accession>A0AAD9DWM8</accession>
<dbReference type="InterPro" id="IPR019734">
    <property type="entry name" value="TPR_rpt"/>
</dbReference>
<evidence type="ECO:0000256" key="3">
    <source>
        <dbReference type="ARBA" id="ARBA00022737"/>
    </source>
</evidence>
<dbReference type="GO" id="GO:0005829">
    <property type="term" value="C:cytosol"/>
    <property type="evidence" value="ECO:0007669"/>
    <property type="project" value="TreeGrafter"/>
</dbReference>
<dbReference type="PANTHER" id="PTHR45984:SF3">
    <property type="entry name" value="SPERM-ASSOCIATED ANTIGEN 1"/>
    <property type="match status" value="1"/>
</dbReference>
<evidence type="ECO:0000259" key="6">
    <source>
        <dbReference type="Pfam" id="PF13877"/>
    </source>
</evidence>
<dbReference type="Pfam" id="PF13877">
    <property type="entry name" value="RPAP3_C"/>
    <property type="match status" value="1"/>
</dbReference>
<evidence type="ECO:0000256" key="5">
    <source>
        <dbReference type="PROSITE-ProRule" id="PRU00339"/>
    </source>
</evidence>
<dbReference type="Proteomes" id="UP001239994">
    <property type="component" value="Unassembled WGS sequence"/>
</dbReference>
<evidence type="ECO:0000313" key="8">
    <source>
        <dbReference type="Proteomes" id="UP001239994"/>
    </source>
</evidence>
<evidence type="ECO:0000256" key="4">
    <source>
        <dbReference type="ARBA" id="ARBA00022803"/>
    </source>
</evidence>
<dbReference type="Gene3D" id="1.25.40.10">
    <property type="entry name" value="Tetratricopeptide repeat domain"/>
    <property type="match status" value="3"/>
</dbReference>
<feature type="domain" description="RNA-polymerase II-associated protein 3-like C-terminal" evidence="6">
    <location>
        <begin position="769"/>
        <end position="861"/>
    </location>
</feature>
<proteinExistence type="predicted"/>
<organism evidence="7 8">
    <name type="scientific">Electrophorus voltai</name>
    <dbReference type="NCBI Taxonomy" id="2609070"/>
    <lineage>
        <taxon>Eukaryota</taxon>
        <taxon>Metazoa</taxon>
        <taxon>Chordata</taxon>
        <taxon>Craniata</taxon>
        <taxon>Vertebrata</taxon>
        <taxon>Euteleostomi</taxon>
        <taxon>Actinopterygii</taxon>
        <taxon>Neopterygii</taxon>
        <taxon>Teleostei</taxon>
        <taxon>Ostariophysi</taxon>
        <taxon>Gymnotiformes</taxon>
        <taxon>Gymnotoidei</taxon>
        <taxon>Gymnotidae</taxon>
        <taxon>Electrophorus</taxon>
    </lineage>
</organism>
<dbReference type="InterPro" id="IPR011990">
    <property type="entry name" value="TPR-like_helical_dom_sf"/>
</dbReference>
<dbReference type="AlphaFoldDB" id="A0AAD9DWM8"/>
<evidence type="ECO:0000256" key="1">
    <source>
        <dbReference type="ARBA" id="ARBA00004496"/>
    </source>
</evidence>
<protein>
    <recommendedName>
        <fullName evidence="6">RNA-polymerase II-associated protein 3-like C-terminal domain-containing protein</fullName>
    </recommendedName>
</protein>
<dbReference type="InterPro" id="IPR051982">
    <property type="entry name" value="CiliaryAsmbly_MitoImport"/>
</dbReference>
<keyword evidence="4 5" id="KW-0802">TPR repeat</keyword>
<evidence type="ECO:0000256" key="2">
    <source>
        <dbReference type="ARBA" id="ARBA00022490"/>
    </source>
</evidence>
<dbReference type="EMBL" id="JAROKS010000016">
    <property type="protein sequence ID" value="KAK1795514.1"/>
    <property type="molecule type" value="Genomic_DNA"/>
</dbReference>
<comment type="caution">
    <text evidence="7">The sequence shown here is derived from an EMBL/GenBank/DDBJ whole genome shotgun (WGS) entry which is preliminary data.</text>
</comment>
<keyword evidence="2" id="KW-0963">Cytoplasm</keyword>